<dbReference type="RefSeq" id="WP_072572483.1">
    <property type="nucleotide sequence ID" value="NZ_CP018191.1"/>
</dbReference>
<dbReference type="EMBL" id="CP018191">
    <property type="protein sequence ID" value="APH54452.1"/>
    <property type="molecule type" value="Genomic_DNA"/>
</dbReference>
<dbReference type="Gene3D" id="3.40.50.300">
    <property type="entry name" value="P-loop containing nucleotide triphosphate hydrolases"/>
    <property type="match status" value="1"/>
</dbReference>
<evidence type="ECO:0000313" key="3">
    <source>
        <dbReference type="Proteomes" id="UP000182373"/>
    </source>
</evidence>
<dbReference type="Proteomes" id="UP000182373">
    <property type="component" value="Chromosome"/>
</dbReference>
<reference evidence="3" key="1">
    <citation type="submission" date="2016-11" db="EMBL/GenBank/DDBJ databases">
        <title>Comparative genomic and phenotypic analysis of Granulibacter bethesdensis clinical isolates from patients with chronic granulomatous disease.</title>
        <authorList>
            <person name="Zarember K.A."/>
            <person name="Porcella S.F."/>
            <person name="Chu J."/>
            <person name="Ding L."/>
            <person name="Dahlstrom E."/>
            <person name="Barbian K."/>
            <person name="Martens C."/>
            <person name="Sykora L."/>
            <person name="Kramer S."/>
            <person name="Pettinato A.M."/>
            <person name="Hong H."/>
            <person name="Wald G."/>
            <person name="Berg L.J."/>
            <person name="Rogge L.S."/>
            <person name="Greenberg D.E."/>
            <person name="Falcone E.L."/>
            <person name="Neves J.F."/>
            <person name="Simoes M.J."/>
            <person name="Casal M."/>
            <person name="Rodriguez-Lopez F.C."/>
            <person name="Zelazny A."/>
            <person name="Gallin J.I."/>
            <person name="Holland S.M."/>
        </authorList>
    </citation>
    <scope>NUCLEOTIDE SEQUENCE [LARGE SCALE GENOMIC DNA]</scope>
    <source>
        <strain evidence="3">NIH9.1</strain>
    </source>
</reference>
<organism evidence="2 3">
    <name type="scientific">Granulibacter bethesdensis</name>
    <dbReference type="NCBI Taxonomy" id="364410"/>
    <lineage>
        <taxon>Bacteria</taxon>
        <taxon>Pseudomonadati</taxon>
        <taxon>Pseudomonadota</taxon>
        <taxon>Alphaproteobacteria</taxon>
        <taxon>Acetobacterales</taxon>
        <taxon>Acetobacteraceae</taxon>
        <taxon>Granulibacter</taxon>
    </lineage>
</organism>
<keyword evidence="1" id="KW-0175">Coiled coil</keyword>
<dbReference type="SUPFAM" id="SSF52540">
    <property type="entry name" value="P-loop containing nucleoside triphosphate hydrolases"/>
    <property type="match status" value="1"/>
</dbReference>
<evidence type="ECO:0000313" key="2">
    <source>
        <dbReference type="EMBL" id="APH54452.1"/>
    </source>
</evidence>
<protein>
    <submittedName>
        <fullName evidence="2">ATP-binding protein</fullName>
    </submittedName>
</protein>
<proteinExistence type="predicted"/>
<evidence type="ECO:0000256" key="1">
    <source>
        <dbReference type="SAM" id="Coils"/>
    </source>
</evidence>
<name>A0AAC9P8E7_9PROT</name>
<sequence>MTTAETPDDEAKGDPIAPFREAVAEKAKVTLAVVDLLMDELSVRDETSTRRADHLTLRRLLFSGEKRATGYTDGPFTFEWKDLGAGLFAAFSNGVNQVGKSTILEVMLWALRGTTRSLKPEVRSWINTVELEFTIGADHYKVDFTDFDAVPRGKLVLVSPGPARILKAFEGEGDFETVMGDLMMRRFALQPIPNVRHTDDDASQYFHSWSAYAASMFIEGSHPAILGDVTVGALWWRMIHLFVGMPYAATHMALRNAVTLEQAQRDGAVQGKSRQDALSAELRRVEAERKRLEDRLKTLSAGALKLEEIDALSIEHARLSREGSELLARAAEAGRAAVALKQETDEAKASQRRLNEGVASKRVFAGLKPVCCPRCAEAIPDARARTEEADGRCAVCDRDTLKDDQEAFNDAQEAAAERVRTLSEAEAAARKANDDATRAATEVERQRSVAATRLKAIDEQAAVLHTRRELEGQLLKMSGAIEQLRVLMAQSPVPQPSEERLRILKIAEAIAEARMKTASAELLLDLETEMVSVAQRFGFRGLQSIVIRGNGIMVTVSDVTSGYSKQTAGQRLRLRIALVIAMMRMADRSGYGNHPGVLFIDSPGSEELSDEDLFAMMKEIGQVSGETRNLQIFLASARSDILGPAVLPQHIKGPETFGAMF</sequence>
<keyword evidence="2" id="KW-0547">Nucleotide-binding</keyword>
<feature type="coiled-coil region" evidence="1">
    <location>
        <begin position="275"/>
        <end position="309"/>
    </location>
</feature>
<dbReference type="GO" id="GO:0005524">
    <property type="term" value="F:ATP binding"/>
    <property type="evidence" value="ECO:0007669"/>
    <property type="project" value="UniProtKB-KW"/>
</dbReference>
<accession>A0AAC9P8E7</accession>
<dbReference type="InterPro" id="IPR027417">
    <property type="entry name" value="P-loop_NTPase"/>
</dbReference>
<dbReference type="AlphaFoldDB" id="A0AAC9P8E7"/>
<keyword evidence="2" id="KW-0067">ATP-binding</keyword>
<gene>
    <name evidence="2" type="ORF">GbCGDNIH9_8517</name>
</gene>